<keyword evidence="1" id="KW-0175">Coiled coil</keyword>
<dbReference type="Proteomes" id="UP000827092">
    <property type="component" value="Unassembled WGS sequence"/>
</dbReference>
<feature type="coiled-coil region" evidence="1">
    <location>
        <begin position="217"/>
        <end position="244"/>
    </location>
</feature>
<feature type="region of interest" description="Disordered" evidence="2">
    <location>
        <begin position="270"/>
        <end position="433"/>
    </location>
</feature>
<protein>
    <submittedName>
        <fullName evidence="3">Uncharacterized protein</fullName>
    </submittedName>
</protein>
<sequence>MDESNRVPQRTRPRPYDLRRKVLLKNFLREQMTHIPLPPSSRRPDDDAIADDEVSSTVGNEENIEQPPDNIIQKIETPPLPIHVPEPVPGTSSSSTDIESPDSSTSQEPDDAEEEDDNKNPRPTFKKLSNLLRSKMKTVGGRGKGIAKTKLKMELQKPRIVNVNETRPAVKPKSKSFFAMFKSRRVFVNRKKVRSPTKVLSPAPTRTTSTQSVQTDVSFTQDAFENMEQSNRSLREENRLLSESLSSFMSDFDLKLSPLKIPYGTDSYITSAGSSQSQNTPQTPSGVPNTRINYGNTPPRIKIPRSKSMQDRFDRRFPNRRTRSMNYGLSKRFYDSSSLQPHPYRRNFNGETSTGYRHDRQRPNSFSSFDSNLNRNPALQSNSRLPPHQLPIGKNPNVTYSNRANPNSPQANANSSRAIVRRSSMPERSSYQPSRPILRHKSTRVNGYNYANGYRGEHNYNVINGNVPIRRRSSSNGDYGRPVPFQSLPPEAFY</sequence>
<feature type="compositionally biased region" description="Low complexity" evidence="2">
    <location>
        <begin position="89"/>
        <end position="106"/>
    </location>
</feature>
<feature type="region of interest" description="Disordered" evidence="2">
    <location>
        <begin position="473"/>
        <end position="494"/>
    </location>
</feature>
<evidence type="ECO:0000313" key="3">
    <source>
        <dbReference type="EMBL" id="KAG8185294.1"/>
    </source>
</evidence>
<accession>A0AAV6UMC5</accession>
<feature type="compositionally biased region" description="Polar residues" evidence="2">
    <location>
        <begin position="286"/>
        <end position="296"/>
    </location>
</feature>
<evidence type="ECO:0000256" key="2">
    <source>
        <dbReference type="SAM" id="MobiDB-lite"/>
    </source>
</evidence>
<keyword evidence="4" id="KW-1185">Reference proteome</keyword>
<feature type="compositionally biased region" description="Basic and acidic residues" evidence="2">
    <location>
        <begin position="308"/>
        <end position="317"/>
    </location>
</feature>
<dbReference type="EMBL" id="JAFNEN010000341">
    <property type="protein sequence ID" value="KAG8185294.1"/>
    <property type="molecule type" value="Genomic_DNA"/>
</dbReference>
<feature type="compositionally biased region" description="Low complexity" evidence="2">
    <location>
        <begin position="274"/>
        <end position="285"/>
    </location>
</feature>
<feature type="compositionally biased region" description="Pro residues" evidence="2">
    <location>
        <begin position="78"/>
        <end position="88"/>
    </location>
</feature>
<reference evidence="3 4" key="1">
    <citation type="journal article" date="2022" name="Nat. Ecol. Evol.">
        <title>A masculinizing supergene underlies an exaggerated male reproductive morph in a spider.</title>
        <authorList>
            <person name="Hendrickx F."/>
            <person name="De Corte Z."/>
            <person name="Sonet G."/>
            <person name="Van Belleghem S.M."/>
            <person name="Kostlbacher S."/>
            <person name="Vangestel C."/>
        </authorList>
    </citation>
    <scope>NUCLEOTIDE SEQUENCE [LARGE SCALE GENOMIC DNA]</scope>
    <source>
        <strain evidence="3">W744_W776</strain>
    </source>
</reference>
<organism evidence="3 4">
    <name type="scientific">Oedothorax gibbosus</name>
    <dbReference type="NCBI Taxonomy" id="931172"/>
    <lineage>
        <taxon>Eukaryota</taxon>
        <taxon>Metazoa</taxon>
        <taxon>Ecdysozoa</taxon>
        <taxon>Arthropoda</taxon>
        <taxon>Chelicerata</taxon>
        <taxon>Arachnida</taxon>
        <taxon>Araneae</taxon>
        <taxon>Araneomorphae</taxon>
        <taxon>Entelegynae</taxon>
        <taxon>Araneoidea</taxon>
        <taxon>Linyphiidae</taxon>
        <taxon>Erigoninae</taxon>
        <taxon>Oedothorax</taxon>
    </lineage>
</organism>
<feature type="compositionally biased region" description="Low complexity" evidence="2">
    <location>
        <begin position="401"/>
        <end position="418"/>
    </location>
</feature>
<dbReference type="AlphaFoldDB" id="A0AAV6UMC5"/>
<comment type="caution">
    <text evidence="3">The sequence shown here is derived from an EMBL/GenBank/DDBJ whole genome shotgun (WGS) entry which is preliminary data.</text>
</comment>
<evidence type="ECO:0000256" key="1">
    <source>
        <dbReference type="SAM" id="Coils"/>
    </source>
</evidence>
<feature type="compositionally biased region" description="Polar residues" evidence="2">
    <location>
        <begin position="363"/>
        <end position="384"/>
    </location>
</feature>
<proteinExistence type="predicted"/>
<gene>
    <name evidence="3" type="ORF">JTE90_023902</name>
</gene>
<evidence type="ECO:0000313" key="4">
    <source>
        <dbReference type="Proteomes" id="UP000827092"/>
    </source>
</evidence>
<feature type="region of interest" description="Disordered" evidence="2">
    <location>
        <begin position="29"/>
        <end position="131"/>
    </location>
</feature>
<feature type="compositionally biased region" description="Acidic residues" evidence="2">
    <location>
        <begin position="108"/>
        <end position="117"/>
    </location>
</feature>
<name>A0AAV6UMC5_9ARAC</name>